<dbReference type="AlphaFoldDB" id="A0A1B6G8A7"/>
<sequence length="127" mass="15335">RESFADFVQKMDPTKKDSNKDEQNRLVTLSLSKDEMIARNKQLANIKAKMSYQDRRNQLHNRIKSKRYRKLKKKEHLQQKLKEFEALRENDPEKALKHLEELERNRAKERMTLSHRSIGKWAQNMQS</sequence>
<feature type="non-terminal residue" evidence="6">
    <location>
        <position position="127"/>
    </location>
</feature>
<proteinExistence type="inferred from homology"/>
<name>A0A1B6G8A7_9HEMI</name>
<dbReference type="PANTHER" id="PTHR14150">
    <property type="entry name" value="U3 SMALL NUCLEOLAR RNA-ASSOCIATED PROTEIN 14"/>
    <property type="match status" value="1"/>
</dbReference>
<dbReference type="PANTHER" id="PTHR14150:SF12">
    <property type="entry name" value="U3 SMALL NUCLEOLAR RNA-ASSOCIATED PROTEIN 14 HOMOLOG A"/>
    <property type="match status" value="1"/>
</dbReference>
<dbReference type="EMBL" id="GECZ01011077">
    <property type="protein sequence ID" value="JAS58692.1"/>
    <property type="molecule type" value="Transcribed_RNA"/>
</dbReference>
<feature type="compositionally biased region" description="Basic and acidic residues" evidence="5">
    <location>
        <begin position="12"/>
        <end position="24"/>
    </location>
</feature>
<feature type="region of interest" description="Disordered" evidence="5">
    <location>
        <begin position="1"/>
        <end position="24"/>
    </location>
</feature>
<evidence type="ECO:0000313" key="6">
    <source>
        <dbReference type="EMBL" id="JAS58692.1"/>
    </source>
</evidence>
<evidence type="ECO:0000256" key="4">
    <source>
        <dbReference type="ARBA" id="ARBA00023242"/>
    </source>
</evidence>
<comment type="similarity">
    <text evidence="2">Belongs to the UTP14 family.</text>
</comment>
<dbReference type="GO" id="GO:0006364">
    <property type="term" value="P:rRNA processing"/>
    <property type="evidence" value="ECO:0007669"/>
    <property type="project" value="InterPro"/>
</dbReference>
<evidence type="ECO:0000256" key="3">
    <source>
        <dbReference type="ARBA" id="ARBA00022553"/>
    </source>
</evidence>
<keyword evidence="3" id="KW-0597">Phosphoprotein</keyword>
<feature type="region of interest" description="Disordered" evidence="5">
    <location>
        <begin position="107"/>
        <end position="127"/>
    </location>
</feature>
<dbReference type="GO" id="GO:0032040">
    <property type="term" value="C:small-subunit processome"/>
    <property type="evidence" value="ECO:0007669"/>
    <property type="project" value="InterPro"/>
</dbReference>
<evidence type="ECO:0000256" key="5">
    <source>
        <dbReference type="SAM" id="MobiDB-lite"/>
    </source>
</evidence>
<comment type="subcellular location">
    <subcellularLocation>
        <location evidence="1">Nucleus</location>
        <location evidence="1">Nucleolus</location>
    </subcellularLocation>
</comment>
<accession>A0A1B6G8A7</accession>
<dbReference type="InterPro" id="IPR006709">
    <property type="entry name" value="SSU_processome_Utp14"/>
</dbReference>
<evidence type="ECO:0000256" key="2">
    <source>
        <dbReference type="ARBA" id="ARBA00007774"/>
    </source>
</evidence>
<gene>
    <name evidence="6" type="ORF">g.44866</name>
</gene>
<keyword evidence="4" id="KW-0539">Nucleus</keyword>
<organism evidence="6">
    <name type="scientific">Cuerna arida</name>
    <dbReference type="NCBI Taxonomy" id="1464854"/>
    <lineage>
        <taxon>Eukaryota</taxon>
        <taxon>Metazoa</taxon>
        <taxon>Ecdysozoa</taxon>
        <taxon>Arthropoda</taxon>
        <taxon>Hexapoda</taxon>
        <taxon>Insecta</taxon>
        <taxon>Pterygota</taxon>
        <taxon>Neoptera</taxon>
        <taxon>Paraneoptera</taxon>
        <taxon>Hemiptera</taxon>
        <taxon>Auchenorrhyncha</taxon>
        <taxon>Membracoidea</taxon>
        <taxon>Cicadellidae</taxon>
        <taxon>Cicadellinae</taxon>
        <taxon>Proconiini</taxon>
        <taxon>Cuerna</taxon>
    </lineage>
</organism>
<dbReference type="Pfam" id="PF04615">
    <property type="entry name" value="Utp14"/>
    <property type="match status" value="1"/>
</dbReference>
<evidence type="ECO:0000256" key="1">
    <source>
        <dbReference type="ARBA" id="ARBA00004604"/>
    </source>
</evidence>
<protein>
    <submittedName>
        <fullName evidence="6">Uncharacterized protein</fullName>
    </submittedName>
</protein>
<feature type="non-terminal residue" evidence="6">
    <location>
        <position position="1"/>
    </location>
</feature>
<reference evidence="6" key="1">
    <citation type="submission" date="2015-11" db="EMBL/GenBank/DDBJ databases">
        <title>De novo transcriptome assembly of four potential Pierce s Disease insect vectors from Arizona vineyards.</title>
        <authorList>
            <person name="Tassone E.E."/>
        </authorList>
    </citation>
    <scope>NUCLEOTIDE SEQUENCE</scope>
</reference>